<name>A0A1T4XRZ1_9CLOT</name>
<protein>
    <recommendedName>
        <fullName evidence="1">DhaL domain-containing protein</fullName>
    </recommendedName>
</protein>
<dbReference type="RefSeq" id="WP_078696793.1">
    <property type="nucleotide sequence ID" value="NZ_FUYH01000012.1"/>
</dbReference>
<sequence>MKYTIIEGQHLKEMLLNGAYELEKNKEMVNSLNVFPVPDGDTGTNMSATMLSAAEEIKKIKDTSIQAVADAAAMGSLMGARGNSGVILSQILRGFSKQLKTKTSLTTKDFAMALKEGANTAYRAVMKPTEGTILTVARESADKAIEIAKSEVDFLNFMKKVYDHAIKTLNKTPEMLSVLKQAGVVDAGGKGLVVIYSGILKWLQGEIISLGNIEDKKDLAKPNFDKIEEIEDIKFGYCTEFFIKSSTPYFEGFKEKISDYGDSIVVVGMENLIKVHIHTNHPGIVLEEAVKLGELSKIKIDNMKEQHRTIIESEDDNVSNNDFSNQKEEEKEFGIITVAAGDGLTSIFKDLGVDIVIEGGQTMNPSTQNILEAINSINAKNIFVLPNNGNIVMAAQQAKDVSTKNVIVIPTKSIPQGITAVISFNPDLNAKDNEEEMLRAISKVKTGQITYAVRDTVFNDVDIKEGNILGILNGKLIKSGEDINKITKEVLDEMVDENSELITIFFGNGLEENDTEEIQNYINEKFSHCDVSFNYGGQPLYYYIISVE</sequence>
<dbReference type="InterPro" id="IPR050270">
    <property type="entry name" value="DegV_domain_contain"/>
</dbReference>
<dbReference type="AlphaFoldDB" id="A0A1T4XRZ1"/>
<dbReference type="NCBIfam" id="TIGR03599">
    <property type="entry name" value="YloV"/>
    <property type="match status" value="1"/>
</dbReference>
<evidence type="ECO:0000313" key="2">
    <source>
        <dbReference type="EMBL" id="SKA92330.1"/>
    </source>
</evidence>
<reference evidence="3" key="1">
    <citation type="submission" date="2017-02" db="EMBL/GenBank/DDBJ databases">
        <authorList>
            <person name="Varghese N."/>
            <person name="Submissions S."/>
        </authorList>
    </citation>
    <scope>NUCLEOTIDE SEQUENCE [LARGE SCALE GENOMIC DNA]</scope>
    <source>
        <strain evidence="3">USBA 833</strain>
    </source>
</reference>
<dbReference type="Gene3D" id="1.25.40.340">
    <property type="match status" value="1"/>
</dbReference>
<proteinExistence type="predicted"/>
<dbReference type="InterPro" id="IPR019986">
    <property type="entry name" value="YloV-like"/>
</dbReference>
<dbReference type="InterPro" id="IPR036117">
    <property type="entry name" value="DhaL_dom_sf"/>
</dbReference>
<dbReference type="InterPro" id="IPR033470">
    <property type="entry name" value="FakA-like_C"/>
</dbReference>
<evidence type="ECO:0000259" key="1">
    <source>
        <dbReference type="PROSITE" id="PS51480"/>
    </source>
</evidence>
<dbReference type="PANTHER" id="PTHR33434">
    <property type="entry name" value="DEGV DOMAIN-CONTAINING PROTEIN DR_1986-RELATED"/>
    <property type="match status" value="1"/>
</dbReference>
<dbReference type="GO" id="GO:0004371">
    <property type="term" value="F:glycerone kinase activity"/>
    <property type="evidence" value="ECO:0007669"/>
    <property type="project" value="InterPro"/>
</dbReference>
<dbReference type="EMBL" id="FUYH01000012">
    <property type="protein sequence ID" value="SKA92330.1"/>
    <property type="molecule type" value="Genomic_DNA"/>
</dbReference>
<dbReference type="SMART" id="SM01121">
    <property type="entry name" value="Dak1_2"/>
    <property type="match status" value="1"/>
</dbReference>
<keyword evidence="3" id="KW-1185">Reference proteome</keyword>
<gene>
    <name evidence="2" type="ORF">SAMN05443428_11242</name>
</gene>
<dbReference type="PANTHER" id="PTHR33434:SF4">
    <property type="entry name" value="PHOSPHATASE PROTEIN"/>
    <property type="match status" value="1"/>
</dbReference>
<organism evidence="2 3">
    <name type="scientific">Caloramator quimbayensis</name>
    <dbReference type="NCBI Taxonomy" id="1147123"/>
    <lineage>
        <taxon>Bacteria</taxon>
        <taxon>Bacillati</taxon>
        <taxon>Bacillota</taxon>
        <taxon>Clostridia</taxon>
        <taxon>Eubacteriales</taxon>
        <taxon>Clostridiaceae</taxon>
        <taxon>Caloramator</taxon>
    </lineage>
</organism>
<dbReference type="Pfam" id="PF02734">
    <property type="entry name" value="Dak2"/>
    <property type="match status" value="1"/>
</dbReference>
<dbReference type="SMART" id="SM01120">
    <property type="entry name" value="Dak2"/>
    <property type="match status" value="1"/>
</dbReference>
<dbReference type="Proteomes" id="UP000190105">
    <property type="component" value="Unassembled WGS sequence"/>
</dbReference>
<dbReference type="Pfam" id="PF21645">
    <property type="entry name" value="FakA-like_M"/>
    <property type="match status" value="1"/>
</dbReference>
<evidence type="ECO:0000313" key="3">
    <source>
        <dbReference type="Proteomes" id="UP000190105"/>
    </source>
</evidence>
<dbReference type="STRING" id="1147123.SAMN05443428_11242"/>
<accession>A0A1T4XRZ1</accession>
<dbReference type="InterPro" id="IPR048394">
    <property type="entry name" value="FakA-like_M"/>
</dbReference>
<feature type="domain" description="DhaL" evidence="1">
    <location>
        <begin position="9"/>
        <end position="201"/>
    </location>
</feature>
<dbReference type="SUPFAM" id="SSF101473">
    <property type="entry name" value="DhaL-like"/>
    <property type="match status" value="1"/>
</dbReference>
<dbReference type="Pfam" id="PF13684">
    <property type="entry name" value="FakA-like_C"/>
    <property type="match status" value="1"/>
</dbReference>
<dbReference type="GO" id="GO:0006071">
    <property type="term" value="P:glycerol metabolic process"/>
    <property type="evidence" value="ECO:0007669"/>
    <property type="project" value="InterPro"/>
</dbReference>
<dbReference type="PROSITE" id="PS51480">
    <property type="entry name" value="DHAL"/>
    <property type="match status" value="1"/>
</dbReference>
<dbReference type="InterPro" id="IPR004007">
    <property type="entry name" value="DhaL_dom"/>
</dbReference>